<name>A0A3B0Z7V5_9ZZZZ</name>
<feature type="non-terminal residue" evidence="2">
    <location>
        <position position="64"/>
    </location>
</feature>
<dbReference type="InterPro" id="IPR036291">
    <property type="entry name" value="NAD(P)-bd_dom_sf"/>
</dbReference>
<dbReference type="EC" id="1.5.1.2" evidence="2"/>
<evidence type="ECO:0000259" key="1">
    <source>
        <dbReference type="Pfam" id="PF03807"/>
    </source>
</evidence>
<dbReference type="SUPFAM" id="SSF51735">
    <property type="entry name" value="NAD(P)-binding Rossmann-fold domains"/>
    <property type="match status" value="1"/>
</dbReference>
<gene>
    <name evidence="2" type="ORF">MNBD_GAMMA17-2090</name>
</gene>
<accession>A0A3B0Z7V5</accession>
<sequence>MNEKRYTFIGGGNMARSLIGGMINDGCDPEHIRVADPGSEQRQQLSAAFGIHTSASNIEALQQP</sequence>
<dbReference type="EMBL" id="UOFQ01000137">
    <property type="protein sequence ID" value="VAW89478.1"/>
    <property type="molecule type" value="Genomic_DNA"/>
</dbReference>
<dbReference type="Gene3D" id="3.40.50.720">
    <property type="entry name" value="NAD(P)-binding Rossmann-like Domain"/>
    <property type="match status" value="1"/>
</dbReference>
<dbReference type="GO" id="GO:0004735">
    <property type="term" value="F:pyrroline-5-carboxylate reductase activity"/>
    <property type="evidence" value="ECO:0007669"/>
    <property type="project" value="UniProtKB-EC"/>
</dbReference>
<dbReference type="Pfam" id="PF03807">
    <property type="entry name" value="F420_oxidored"/>
    <property type="match status" value="1"/>
</dbReference>
<organism evidence="2">
    <name type="scientific">hydrothermal vent metagenome</name>
    <dbReference type="NCBI Taxonomy" id="652676"/>
    <lineage>
        <taxon>unclassified sequences</taxon>
        <taxon>metagenomes</taxon>
        <taxon>ecological metagenomes</taxon>
    </lineage>
</organism>
<proteinExistence type="predicted"/>
<reference evidence="2" key="1">
    <citation type="submission" date="2018-06" db="EMBL/GenBank/DDBJ databases">
        <authorList>
            <person name="Zhirakovskaya E."/>
        </authorList>
    </citation>
    <scope>NUCLEOTIDE SEQUENCE</scope>
</reference>
<protein>
    <submittedName>
        <fullName evidence="2">Pyrroline-5-carboxylate reductase</fullName>
        <ecNumber evidence="2">1.5.1.2</ecNumber>
    </submittedName>
</protein>
<feature type="domain" description="Pyrroline-5-carboxylate reductase catalytic N-terminal" evidence="1">
    <location>
        <begin position="6"/>
        <end position="62"/>
    </location>
</feature>
<dbReference type="InterPro" id="IPR028939">
    <property type="entry name" value="P5C_Rdtase_cat_N"/>
</dbReference>
<keyword evidence="2" id="KW-0560">Oxidoreductase</keyword>
<dbReference type="AlphaFoldDB" id="A0A3B0Z7V5"/>
<evidence type="ECO:0000313" key="2">
    <source>
        <dbReference type="EMBL" id="VAW89478.1"/>
    </source>
</evidence>